<keyword evidence="3 6" id="KW-0812">Transmembrane</keyword>
<dbReference type="GO" id="GO:0016020">
    <property type="term" value="C:membrane"/>
    <property type="evidence" value="ECO:0007669"/>
    <property type="project" value="UniProtKB-SubCell"/>
</dbReference>
<feature type="transmembrane region" description="Helical" evidence="6">
    <location>
        <begin position="50"/>
        <end position="70"/>
    </location>
</feature>
<dbReference type="SUPFAM" id="SSF103473">
    <property type="entry name" value="MFS general substrate transporter"/>
    <property type="match status" value="1"/>
</dbReference>
<evidence type="ECO:0000256" key="6">
    <source>
        <dbReference type="SAM" id="Phobius"/>
    </source>
</evidence>
<evidence type="ECO:0000259" key="7">
    <source>
        <dbReference type="PROSITE" id="PS50850"/>
    </source>
</evidence>
<evidence type="ECO:0000256" key="5">
    <source>
        <dbReference type="ARBA" id="ARBA00023136"/>
    </source>
</evidence>
<dbReference type="PROSITE" id="PS50850">
    <property type="entry name" value="MFS"/>
    <property type="match status" value="1"/>
</dbReference>
<keyword evidence="4 6" id="KW-1133">Transmembrane helix</keyword>
<protein>
    <recommendedName>
        <fullName evidence="7">Major facilitator superfamily (MFS) profile domain-containing protein</fullName>
    </recommendedName>
</protein>
<dbReference type="AlphaFoldDB" id="A0AAN8KAF0"/>
<gene>
    <name evidence="8" type="ORF">SNE40_000372</name>
</gene>
<keyword evidence="5 6" id="KW-0472">Membrane</keyword>
<feature type="transmembrane region" description="Helical" evidence="6">
    <location>
        <begin position="7"/>
        <end position="30"/>
    </location>
</feature>
<evidence type="ECO:0000256" key="1">
    <source>
        <dbReference type="ARBA" id="ARBA00004141"/>
    </source>
</evidence>
<keyword evidence="2" id="KW-0813">Transport</keyword>
<feature type="transmembrane region" description="Helical" evidence="6">
    <location>
        <begin position="77"/>
        <end position="95"/>
    </location>
</feature>
<evidence type="ECO:0000313" key="8">
    <source>
        <dbReference type="EMBL" id="KAK6194829.1"/>
    </source>
</evidence>
<comment type="caution">
    <text evidence="8">The sequence shown here is derived from an EMBL/GenBank/DDBJ whole genome shotgun (WGS) entry which is preliminary data.</text>
</comment>
<comment type="subcellular location">
    <subcellularLocation>
        <location evidence="1">Membrane</location>
        <topology evidence="1">Multi-pass membrane protein</topology>
    </subcellularLocation>
</comment>
<dbReference type="InterPro" id="IPR005828">
    <property type="entry name" value="MFS_sugar_transport-like"/>
</dbReference>
<dbReference type="InterPro" id="IPR020846">
    <property type="entry name" value="MFS_dom"/>
</dbReference>
<evidence type="ECO:0000256" key="4">
    <source>
        <dbReference type="ARBA" id="ARBA00022989"/>
    </source>
</evidence>
<dbReference type="EMBL" id="JAZGQO010000001">
    <property type="protein sequence ID" value="KAK6194829.1"/>
    <property type="molecule type" value="Genomic_DNA"/>
</dbReference>
<dbReference type="Pfam" id="PF00083">
    <property type="entry name" value="Sugar_tr"/>
    <property type="match status" value="1"/>
</dbReference>
<dbReference type="InterPro" id="IPR036259">
    <property type="entry name" value="MFS_trans_sf"/>
</dbReference>
<dbReference type="InterPro" id="IPR052983">
    <property type="entry name" value="MFS_Riboflavin_Transporter"/>
</dbReference>
<reference evidence="8 9" key="1">
    <citation type="submission" date="2024-01" db="EMBL/GenBank/DDBJ databases">
        <title>The genome of the rayed Mediterranean limpet Patella caerulea (Linnaeus, 1758).</title>
        <authorList>
            <person name="Anh-Thu Weber A."/>
            <person name="Halstead-Nussloch G."/>
        </authorList>
    </citation>
    <scope>NUCLEOTIDE SEQUENCE [LARGE SCALE GENOMIC DNA]</scope>
    <source>
        <strain evidence="8">AATW-2023a</strain>
        <tissue evidence="8">Whole specimen</tissue>
    </source>
</reference>
<accession>A0AAN8KAF0</accession>
<dbReference type="Gene3D" id="1.20.1250.20">
    <property type="entry name" value="MFS general substrate transporter like domains"/>
    <property type="match status" value="1"/>
</dbReference>
<feature type="domain" description="Major facilitator superfamily (MFS) profile" evidence="7">
    <location>
        <begin position="2"/>
        <end position="176"/>
    </location>
</feature>
<name>A0AAN8KAF0_PATCE</name>
<feature type="transmembrane region" description="Helical" evidence="6">
    <location>
        <begin position="101"/>
        <end position="123"/>
    </location>
</feature>
<dbReference type="GO" id="GO:0022857">
    <property type="term" value="F:transmembrane transporter activity"/>
    <property type="evidence" value="ECO:0007669"/>
    <property type="project" value="InterPro"/>
</dbReference>
<proteinExistence type="predicted"/>
<dbReference type="PANTHER" id="PTHR43385">
    <property type="entry name" value="RIBOFLAVIN TRANSPORTER RIBJ"/>
    <property type="match status" value="1"/>
</dbReference>
<dbReference type="Proteomes" id="UP001347796">
    <property type="component" value="Unassembled WGS sequence"/>
</dbReference>
<feature type="transmembrane region" description="Helical" evidence="6">
    <location>
        <begin position="135"/>
        <end position="157"/>
    </location>
</feature>
<organism evidence="8 9">
    <name type="scientific">Patella caerulea</name>
    <name type="common">Rayed Mediterranean limpet</name>
    <dbReference type="NCBI Taxonomy" id="87958"/>
    <lineage>
        <taxon>Eukaryota</taxon>
        <taxon>Metazoa</taxon>
        <taxon>Spiralia</taxon>
        <taxon>Lophotrochozoa</taxon>
        <taxon>Mollusca</taxon>
        <taxon>Gastropoda</taxon>
        <taxon>Patellogastropoda</taxon>
        <taxon>Patelloidea</taxon>
        <taxon>Patellidae</taxon>
        <taxon>Patella</taxon>
    </lineage>
</organism>
<evidence type="ECO:0000256" key="3">
    <source>
        <dbReference type="ARBA" id="ARBA00022692"/>
    </source>
</evidence>
<dbReference type="PANTHER" id="PTHR43385:SF1">
    <property type="entry name" value="RIBOFLAVIN TRANSPORTER RIBJ"/>
    <property type="match status" value="1"/>
</dbReference>
<keyword evidence="9" id="KW-1185">Reference proteome</keyword>
<evidence type="ECO:0000313" key="9">
    <source>
        <dbReference type="Proteomes" id="UP001347796"/>
    </source>
</evidence>
<sequence>MKKWCVLLGGFLIHFCLGIPYIFGNLVTYISSYMHHRGFYKKDNIGDEQWIISPFMAALIIAMTITRSIIKRLGVRLALFMATAVFTGGQFLTYLAVQHSIWSTVITYGAICGLGAGVSYVTTVDLASQWFPSNVATATSMVTAGFSFGGLVFNYVVSFYVNPENLSPDIQLGSLR</sequence>
<evidence type="ECO:0000256" key="2">
    <source>
        <dbReference type="ARBA" id="ARBA00022448"/>
    </source>
</evidence>